<name>A0A075MLE4_9ARCH</name>
<dbReference type="STRING" id="1459636.NTE_00014"/>
<evidence type="ECO:0000313" key="3">
    <source>
        <dbReference type="Proteomes" id="UP000028194"/>
    </source>
</evidence>
<keyword evidence="3" id="KW-1185">Reference proteome</keyword>
<evidence type="ECO:0000256" key="1">
    <source>
        <dbReference type="SAM" id="Phobius"/>
    </source>
</evidence>
<evidence type="ECO:0000313" key="2">
    <source>
        <dbReference type="EMBL" id="AIF82098.1"/>
    </source>
</evidence>
<keyword evidence="1" id="KW-0472">Membrane</keyword>
<sequence length="76" mass="8223">MIVAGAASGTLPSNAMSPAAVASIAAGSAIFLALIALVAHASYKRKKEQDWHIAEWHRAESEARTQRERPDKEMLH</sequence>
<dbReference type="Proteomes" id="UP000028194">
    <property type="component" value="Chromosome"/>
</dbReference>
<keyword evidence="1" id="KW-0812">Transmembrane</keyword>
<proteinExistence type="predicted"/>
<gene>
    <name evidence="2" type="ORF">NTE_00014</name>
</gene>
<reference evidence="2 3" key="1">
    <citation type="journal article" date="2014" name="PLoS ONE">
        <title>Genome Sequence of Candidatus Nitrososphaera evergladensis from Group I.1b Enriched from Everglades Soil Reveals Novel Genomic Features of the Ammonia-Oxidizing Archaea.</title>
        <authorList>
            <person name="Zhalnina K.V."/>
            <person name="Dias R."/>
            <person name="Leonard M.T."/>
            <person name="Dorr de Quadros P."/>
            <person name="Camargo F.A."/>
            <person name="Drew J.C."/>
            <person name="Farmerie W.G."/>
            <person name="Daroub S.H."/>
            <person name="Triplett E.W."/>
        </authorList>
    </citation>
    <scope>NUCLEOTIDE SEQUENCE [LARGE SCALE GENOMIC DNA]</scope>
    <source>
        <strain evidence="2 3">SR1</strain>
    </source>
</reference>
<dbReference type="AlphaFoldDB" id="A0A075MLE4"/>
<dbReference type="HOGENOM" id="CLU_2645690_0_0_2"/>
<feature type="transmembrane region" description="Helical" evidence="1">
    <location>
        <begin position="20"/>
        <end position="39"/>
    </location>
</feature>
<dbReference type="EMBL" id="CP007174">
    <property type="protein sequence ID" value="AIF82098.1"/>
    <property type="molecule type" value="Genomic_DNA"/>
</dbReference>
<dbReference type="KEGG" id="nev:NTE_00014"/>
<organism evidence="2 3">
    <name type="scientific">Candidatus Nitrososphaera evergladensis SR1</name>
    <dbReference type="NCBI Taxonomy" id="1459636"/>
    <lineage>
        <taxon>Archaea</taxon>
        <taxon>Nitrososphaerota</taxon>
        <taxon>Nitrososphaeria</taxon>
        <taxon>Nitrososphaerales</taxon>
        <taxon>Nitrososphaeraceae</taxon>
        <taxon>Nitrososphaera</taxon>
    </lineage>
</organism>
<keyword evidence="1" id="KW-1133">Transmembrane helix</keyword>
<protein>
    <submittedName>
        <fullName evidence="2">Uncharacterized protein</fullName>
    </submittedName>
</protein>
<accession>A0A075MLE4</accession>